<protein>
    <submittedName>
        <fullName evidence="2">Acyl-CoA carboxylase subunit epsilon</fullName>
    </submittedName>
</protein>
<feature type="compositionally biased region" description="Basic residues" evidence="1">
    <location>
        <begin position="59"/>
        <end position="78"/>
    </location>
</feature>
<proteinExistence type="predicted"/>
<sequence>MSGRAEASSETPGTNAFRVVAGAPTDEELAALVAVLTRVAMGRDASPLVATDAAQEKKRAQRGATRKISGWKRVRPTR</sequence>
<name>A0AAW6TAT6_9MICO</name>
<feature type="region of interest" description="Disordered" evidence="1">
    <location>
        <begin position="44"/>
        <end position="78"/>
    </location>
</feature>
<dbReference type="Pfam" id="PF13822">
    <property type="entry name" value="ACC_epsilon"/>
    <property type="match status" value="1"/>
</dbReference>
<gene>
    <name evidence="2" type="ORF">QF206_08930</name>
</gene>
<evidence type="ECO:0000256" key="1">
    <source>
        <dbReference type="SAM" id="MobiDB-lite"/>
    </source>
</evidence>
<evidence type="ECO:0000313" key="3">
    <source>
        <dbReference type="Proteomes" id="UP001321506"/>
    </source>
</evidence>
<organism evidence="2 3">
    <name type="scientific">Ruicaihuangia caeni</name>
    <dbReference type="NCBI Taxonomy" id="3042517"/>
    <lineage>
        <taxon>Bacteria</taxon>
        <taxon>Bacillati</taxon>
        <taxon>Actinomycetota</taxon>
        <taxon>Actinomycetes</taxon>
        <taxon>Micrococcales</taxon>
        <taxon>Microbacteriaceae</taxon>
        <taxon>Ruicaihuangia</taxon>
    </lineage>
</organism>
<dbReference type="GO" id="GO:0003989">
    <property type="term" value="F:acetyl-CoA carboxylase activity"/>
    <property type="evidence" value="ECO:0007669"/>
    <property type="project" value="InterPro"/>
</dbReference>
<dbReference type="Proteomes" id="UP001321506">
    <property type="component" value="Unassembled WGS sequence"/>
</dbReference>
<dbReference type="RefSeq" id="WP_281488866.1">
    <property type="nucleotide sequence ID" value="NZ_JASATX010000003.1"/>
</dbReference>
<dbReference type="AlphaFoldDB" id="A0AAW6TAT6"/>
<evidence type="ECO:0000313" key="2">
    <source>
        <dbReference type="EMBL" id="MDI2099083.1"/>
    </source>
</evidence>
<dbReference type="InterPro" id="IPR032716">
    <property type="entry name" value="ACC_epsilon"/>
</dbReference>
<keyword evidence="3" id="KW-1185">Reference proteome</keyword>
<dbReference type="GO" id="GO:0004658">
    <property type="term" value="F:propionyl-CoA carboxylase activity"/>
    <property type="evidence" value="ECO:0007669"/>
    <property type="project" value="InterPro"/>
</dbReference>
<reference evidence="2 3" key="1">
    <citation type="submission" date="2023-04" db="EMBL/GenBank/DDBJ databases">
        <title>Klugiella caeni sp. nov. isolated from the sludge of biochemical tank.</title>
        <authorList>
            <person name="Geng K."/>
        </authorList>
    </citation>
    <scope>NUCLEOTIDE SEQUENCE [LARGE SCALE GENOMIC DNA]</scope>
    <source>
        <strain evidence="2 3">YN-L-19</strain>
    </source>
</reference>
<dbReference type="EMBL" id="JASATX010000003">
    <property type="protein sequence ID" value="MDI2099083.1"/>
    <property type="molecule type" value="Genomic_DNA"/>
</dbReference>
<accession>A0AAW6TAT6</accession>
<comment type="caution">
    <text evidence="2">The sequence shown here is derived from an EMBL/GenBank/DDBJ whole genome shotgun (WGS) entry which is preliminary data.</text>
</comment>